<organism evidence="2 3">
    <name type="scientific">Pseudoduganella buxea</name>
    <dbReference type="NCBI Taxonomy" id="1949069"/>
    <lineage>
        <taxon>Bacteria</taxon>
        <taxon>Pseudomonadati</taxon>
        <taxon>Pseudomonadota</taxon>
        <taxon>Betaproteobacteria</taxon>
        <taxon>Burkholderiales</taxon>
        <taxon>Oxalobacteraceae</taxon>
        <taxon>Telluria group</taxon>
        <taxon>Pseudoduganella</taxon>
    </lineage>
</organism>
<name>A0A6I3T1Z2_9BURK</name>
<accession>A0A6I3T1Z2</accession>
<dbReference type="OrthoDB" id="4378831at2"/>
<dbReference type="EMBL" id="WNKZ01000052">
    <property type="protein sequence ID" value="MTV54492.1"/>
    <property type="molecule type" value="Genomic_DNA"/>
</dbReference>
<protein>
    <submittedName>
        <fullName evidence="2">DUF2235 domain-containing protein</fullName>
    </submittedName>
</protein>
<reference evidence="2 3" key="1">
    <citation type="submission" date="2019-11" db="EMBL/GenBank/DDBJ databases">
        <title>Type strains purchased from KCTC, JCM and DSMZ.</title>
        <authorList>
            <person name="Lu H."/>
        </authorList>
    </citation>
    <scope>NUCLEOTIDE SEQUENCE [LARGE SCALE GENOMIC DNA]</scope>
    <source>
        <strain evidence="2 3">KCTC 52429</strain>
    </source>
</reference>
<dbReference type="PANTHER" id="PTHR33840:SF1">
    <property type="entry name" value="TLE1 PHOSPHOLIPASE DOMAIN-CONTAINING PROTEIN"/>
    <property type="match status" value="1"/>
</dbReference>
<feature type="domain" description="T6SS Phospholipase effector Tle1-like catalytic" evidence="1">
    <location>
        <begin position="80"/>
        <end position="253"/>
    </location>
</feature>
<comment type="caution">
    <text evidence="2">The sequence shown here is derived from an EMBL/GenBank/DDBJ whole genome shotgun (WGS) entry which is preliminary data.</text>
</comment>
<dbReference type="Pfam" id="PF09994">
    <property type="entry name" value="T6SS_Tle1-like_cat"/>
    <property type="match status" value="2"/>
</dbReference>
<feature type="domain" description="T6SS Phospholipase effector Tle1-like catalytic" evidence="1">
    <location>
        <begin position="269"/>
        <end position="377"/>
    </location>
</feature>
<dbReference type="AlphaFoldDB" id="A0A6I3T1Z2"/>
<dbReference type="InterPro" id="IPR018712">
    <property type="entry name" value="Tle1-like_cat"/>
</dbReference>
<evidence type="ECO:0000313" key="3">
    <source>
        <dbReference type="Proteomes" id="UP000430634"/>
    </source>
</evidence>
<gene>
    <name evidence="2" type="ORF">GM672_17305</name>
</gene>
<dbReference type="PANTHER" id="PTHR33840">
    <property type="match status" value="1"/>
</dbReference>
<proteinExistence type="predicted"/>
<dbReference type="Proteomes" id="UP000430634">
    <property type="component" value="Unassembled WGS sequence"/>
</dbReference>
<evidence type="ECO:0000259" key="1">
    <source>
        <dbReference type="Pfam" id="PF09994"/>
    </source>
</evidence>
<evidence type="ECO:0000313" key="2">
    <source>
        <dbReference type="EMBL" id="MTV54492.1"/>
    </source>
</evidence>
<sequence>MTWRLGKHPAPKSRWLRQQNAEEAQLNANIEFAHNPELSKTRSVLRPLTARENMLRAKALSARTNVSQKLACSGQVFAGIFFDGTGNNEMLDYISVRNQPKKQKHSNVVRLFHVYKTKVTEGTDRYFQYYIPGVGTPFPEINDSGGKLGTGASWNGEPRLIWGITRVFNAVSNFISDKDVIPSDLAGKIAQNIGGFSSFAALREHAFGKYWVEEVKKLVANQRKNRPRLDQINLSVFGFSRGAAEARAFVNWLYAICEKADGGYSFAGIPIRVEFLGIFDTVASVGLAGGFSSGLLGVEGRQSWASNNMQIHPGVESCLHIVAAHEVRSTFPLDSVRIDGKYPPNVKEYVYPGAHSDVGGGYSETSQGKSEALARIPGFEMYCAALAAGVPFRSLSELKMDIKTALIPNQAGRDAFDAYMKAASVARGPVEEMTRAHMGHYLTYRHQARREPYTHPSAQPYYMRPFFQRTTKEKEFLQDSQQHFIAILAAACVYMEDCMKGDEEFDTYLDQPFQSLGKGVLGLLTAPNTLAARRILALLDRQDVGKNDQIANDLGAILQRWKAWLNTRGFPLLRDEKSPERDLLTVIESISIQPQSAAIYEFFDYWVHDSMAGLASDGVNEFLLNGIGLAKFRRTYFGNNGDQMLRERTAALNEEARAAAAQRRKRRA</sequence>